<reference evidence="3 4" key="1">
    <citation type="submission" date="2020-08" db="EMBL/GenBank/DDBJ databases">
        <title>Genomic Encyclopedia of Type Strains, Phase III (KMG-III): the genomes of soil and plant-associated and newly described type strains.</title>
        <authorList>
            <person name="Whitman W."/>
        </authorList>
    </citation>
    <scope>NUCLEOTIDE SEQUENCE [LARGE SCALE GENOMIC DNA]</scope>
    <source>
        <strain evidence="3 4">CECT 3302</strain>
    </source>
</reference>
<dbReference type="Proteomes" id="UP000577707">
    <property type="component" value="Unassembled WGS sequence"/>
</dbReference>
<feature type="domain" description="Barstar (barnase inhibitor)" evidence="2">
    <location>
        <begin position="44"/>
        <end position="141"/>
    </location>
</feature>
<dbReference type="AlphaFoldDB" id="A0A7W5FB76"/>
<evidence type="ECO:0000256" key="1">
    <source>
        <dbReference type="ARBA" id="ARBA00006845"/>
    </source>
</evidence>
<name>A0A7W5FB76_9ACTN</name>
<dbReference type="EMBL" id="JACHXG010000014">
    <property type="protein sequence ID" value="MBB3091932.1"/>
    <property type="molecule type" value="Genomic_DNA"/>
</dbReference>
<accession>A0A7W5FB76</accession>
<dbReference type="RefSeq" id="WP_183551046.1">
    <property type="nucleotide sequence ID" value="NZ_BMQT01000008.1"/>
</dbReference>
<dbReference type="Pfam" id="PF01337">
    <property type="entry name" value="Barstar"/>
    <property type="match status" value="1"/>
</dbReference>
<proteinExistence type="inferred from homology"/>
<dbReference type="Gene3D" id="3.30.370.10">
    <property type="entry name" value="Barstar-like"/>
    <property type="match status" value="1"/>
</dbReference>
<evidence type="ECO:0000313" key="4">
    <source>
        <dbReference type="Proteomes" id="UP000577707"/>
    </source>
</evidence>
<protein>
    <submittedName>
        <fullName evidence="3">RNAse (Barnase) inhibitor barstar</fullName>
    </submittedName>
</protein>
<evidence type="ECO:0000313" key="3">
    <source>
        <dbReference type="EMBL" id="MBB3091932.1"/>
    </source>
</evidence>
<gene>
    <name evidence="3" type="ORF">FHS12_004908</name>
</gene>
<comment type="caution">
    <text evidence="3">The sequence shown here is derived from an EMBL/GenBank/DDBJ whole genome shotgun (WGS) entry which is preliminary data.</text>
</comment>
<organism evidence="3 4">
    <name type="scientific">Nocardioides albus</name>
    <dbReference type="NCBI Taxonomy" id="1841"/>
    <lineage>
        <taxon>Bacteria</taxon>
        <taxon>Bacillati</taxon>
        <taxon>Actinomycetota</taxon>
        <taxon>Actinomycetes</taxon>
        <taxon>Propionibacteriales</taxon>
        <taxon>Nocardioidaceae</taxon>
        <taxon>Nocardioides</taxon>
    </lineage>
</organism>
<keyword evidence="4" id="KW-1185">Reference proteome</keyword>
<dbReference type="InterPro" id="IPR035905">
    <property type="entry name" value="Barstar-like_sf"/>
</dbReference>
<sequence length="177" mass="19776">MAAFGPDDFSRYDYSLLLNGGVSLFWSRSVWDDGISSLTTLGYRVVRLSASRWTNSAEMFRQLAESLDFPDYFGHNFDALSDCLGDVASGDYGVGPADTGLALALDDFDAFVDKDQRSAQTLLDILENQSRHALPFGNRFICLARSDDPRLDRRLEPVGATRVSWTTREFVDRTRGV</sequence>
<dbReference type="SUPFAM" id="SSF52038">
    <property type="entry name" value="Barstar-related"/>
    <property type="match status" value="1"/>
</dbReference>
<evidence type="ECO:0000259" key="2">
    <source>
        <dbReference type="Pfam" id="PF01337"/>
    </source>
</evidence>
<comment type="similarity">
    <text evidence="1">Belongs to the barstar family.</text>
</comment>
<dbReference type="InterPro" id="IPR000468">
    <property type="entry name" value="Barstar"/>
</dbReference>